<name>A0AAI8Z5J2_9PEZI</name>
<gene>
    <name evidence="1" type="ORF">LECACI_7A007981</name>
</gene>
<dbReference type="SUPFAM" id="SSF54427">
    <property type="entry name" value="NTF2-like"/>
    <property type="match status" value="1"/>
</dbReference>
<protein>
    <recommendedName>
        <fullName evidence="3">SnoaL-like domain-containing protein</fullName>
    </recommendedName>
</protein>
<comment type="caution">
    <text evidence="1">The sequence shown here is derived from an EMBL/GenBank/DDBJ whole genome shotgun (WGS) entry which is preliminary data.</text>
</comment>
<evidence type="ECO:0000313" key="1">
    <source>
        <dbReference type="EMBL" id="CAK4032823.1"/>
    </source>
</evidence>
<dbReference type="Proteomes" id="UP001296104">
    <property type="component" value="Unassembled WGS sequence"/>
</dbReference>
<dbReference type="Gene3D" id="3.10.450.50">
    <property type="match status" value="1"/>
</dbReference>
<dbReference type="PROSITE" id="PS51257">
    <property type="entry name" value="PROKAR_LIPOPROTEIN"/>
    <property type="match status" value="1"/>
</dbReference>
<sequence>MEYDKLASTATNFITACAPKSPNSNTPDAEAILGILAPDARLQWGHKTFIASSPWLQGHRTPQEFVQHMSGMASKLGTWKPSVTNTIVDVRKRRVMLRADFHMTAQNGTTVLNDIIFIIDVDESLEKIVTVTEFIDPKAAELLREAIQA</sequence>
<keyword evidence="2" id="KW-1185">Reference proteome</keyword>
<proteinExistence type="predicted"/>
<dbReference type="AlphaFoldDB" id="A0AAI8Z5J2"/>
<reference evidence="1" key="1">
    <citation type="submission" date="2023-11" db="EMBL/GenBank/DDBJ databases">
        <authorList>
            <person name="Alioto T."/>
            <person name="Alioto T."/>
            <person name="Gomez Garrido J."/>
        </authorList>
    </citation>
    <scope>NUCLEOTIDE SEQUENCE</scope>
</reference>
<dbReference type="EMBL" id="CAVMBE010000071">
    <property type="protein sequence ID" value="CAK4032823.1"/>
    <property type="molecule type" value="Genomic_DNA"/>
</dbReference>
<accession>A0AAI8Z5J2</accession>
<evidence type="ECO:0008006" key="3">
    <source>
        <dbReference type="Google" id="ProtNLM"/>
    </source>
</evidence>
<evidence type="ECO:0000313" key="2">
    <source>
        <dbReference type="Proteomes" id="UP001296104"/>
    </source>
</evidence>
<dbReference type="InterPro" id="IPR032710">
    <property type="entry name" value="NTF2-like_dom_sf"/>
</dbReference>
<organism evidence="1 2">
    <name type="scientific">Lecanosticta acicola</name>
    <dbReference type="NCBI Taxonomy" id="111012"/>
    <lineage>
        <taxon>Eukaryota</taxon>
        <taxon>Fungi</taxon>
        <taxon>Dikarya</taxon>
        <taxon>Ascomycota</taxon>
        <taxon>Pezizomycotina</taxon>
        <taxon>Dothideomycetes</taxon>
        <taxon>Dothideomycetidae</taxon>
        <taxon>Mycosphaerellales</taxon>
        <taxon>Mycosphaerellaceae</taxon>
        <taxon>Lecanosticta</taxon>
    </lineage>
</organism>